<protein>
    <recommendedName>
        <fullName evidence="3">DDE-1 domain-containing protein</fullName>
    </recommendedName>
</protein>
<evidence type="ECO:0000313" key="1">
    <source>
        <dbReference type="EMBL" id="RQM30946.1"/>
    </source>
</evidence>
<name>A0A3R7WP62_APHAT</name>
<proteinExistence type="predicted"/>
<gene>
    <name evidence="1" type="ORF">B5M09_011482</name>
</gene>
<keyword evidence="2" id="KW-1185">Reference proteome</keyword>
<evidence type="ECO:0000313" key="2">
    <source>
        <dbReference type="Proteomes" id="UP000284702"/>
    </source>
</evidence>
<organism evidence="1 2">
    <name type="scientific">Aphanomyces astaci</name>
    <name type="common">Crayfish plague agent</name>
    <dbReference type="NCBI Taxonomy" id="112090"/>
    <lineage>
        <taxon>Eukaryota</taxon>
        <taxon>Sar</taxon>
        <taxon>Stramenopiles</taxon>
        <taxon>Oomycota</taxon>
        <taxon>Saprolegniomycetes</taxon>
        <taxon>Saprolegniales</taxon>
        <taxon>Verrucalvaceae</taxon>
        <taxon>Aphanomyces</taxon>
    </lineage>
</organism>
<comment type="caution">
    <text evidence="1">The sequence shown here is derived from an EMBL/GenBank/DDBJ whole genome shotgun (WGS) entry which is preliminary data.</text>
</comment>
<dbReference type="AlphaFoldDB" id="A0A3R7WP62"/>
<accession>A0A3R7WP62</accession>
<dbReference type="EMBL" id="MZMZ02000393">
    <property type="protein sequence ID" value="RQM30946.1"/>
    <property type="molecule type" value="Genomic_DNA"/>
</dbReference>
<evidence type="ECO:0008006" key="3">
    <source>
        <dbReference type="Google" id="ProtNLM"/>
    </source>
</evidence>
<reference evidence="1" key="1">
    <citation type="submission" date="2018-07" db="EMBL/GenBank/DDBJ databases">
        <title>Annotation of Aphanomyces astaci genome assembly.</title>
        <authorList>
            <person name="Studholme D.J."/>
        </authorList>
    </citation>
    <scope>NUCLEOTIDE SEQUENCE [LARGE SCALE GENOMIC DNA]</scope>
    <source>
        <strain evidence="1">Pc</strain>
    </source>
</reference>
<dbReference type="Proteomes" id="UP000284702">
    <property type="component" value="Unassembled WGS sequence"/>
</dbReference>
<sequence length="239" mass="27623">MLELVETSNVHNVSKLLGIPPRTIQSWIDQKDDILAFDVNKKRIKLSQGGRPESFPDPVGLLEFIKEMRVRERALTSAHMITWIKRFQTDWLRTYLAGKARDTGYQAILRLLQRFYHRHGFSRRKDGCGQQSHAALIEVRDEFAEAFHRSSGAYVVVARRFPRGDGTKLPMLFVICGASDGRIEKNEFPTFPAGHVYAMQNKTWMDDDVWKTYLRSLLLPMFVEPSVLLLDNLFSDESY</sequence>